<accession>A0AAW1I8Q9</accession>
<reference evidence="1 2" key="1">
    <citation type="journal article" date="2024" name="BMC Genomics">
        <title>De novo assembly and annotation of Popillia japonica's genome with initial clues to its potential as an invasive pest.</title>
        <authorList>
            <person name="Cucini C."/>
            <person name="Boschi S."/>
            <person name="Funari R."/>
            <person name="Cardaioli E."/>
            <person name="Iannotti N."/>
            <person name="Marturano G."/>
            <person name="Paoli F."/>
            <person name="Bruttini M."/>
            <person name="Carapelli A."/>
            <person name="Frati F."/>
            <person name="Nardi F."/>
        </authorList>
    </citation>
    <scope>NUCLEOTIDE SEQUENCE [LARGE SCALE GENOMIC DNA]</scope>
    <source>
        <strain evidence="1">DMR45628</strain>
    </source>
</reference>
<keyword evidence="2" id="KW-1185">Reference proteome</keyword>
<dbReference type="EMBL" id="JASPKY010000771">
    <property type="protein sequence ID" value="KAK9685544.1"/>
    <property type="molecule type" value="Genomic_DNA"/>
</dbReference>
<proteinExistence type="predicted"/>
<comment type="caution">
    <text evidence="1">The sequence shown here is derived from an EMBL/GenBank/DDBJ whole genome shotgun (WGS) entry which is preliminary data.</text>
</comment>
<sequence length="98" mass="11112">MATPQNLIINDSPEEFLPTNISIIELIAATVDAVTSTEVTVRYPNEISALIRNFSGKQDEDVANWFERIEQKKNVYRVPEEAIMLMITNKLEGFAILK</sequence>
<organism evidence="1 2">
    <name type="scientific">Popillia japonica</name>
    <name type="common">Japanese beetle</name>
    <dbReference type="NCBI Taxonomy" id="7064"/>
    <lineage>
        <taxon>Eukaryota</taxon>
        <taxon>Metazoa</taxon>
        <taxon>Ecdysozoa</taxon>
        <taxon>Arthropoda</taxon>
        <taxon>Hexapoda</taxon>
        <taxon>Insecta</taxon>
        <taxon>Pterygota</taxon>
        <taxon>Neoptera</taxon>
        <taxon>Endopterygota</taxon>
        <taxon>Coleoptera</taxon>
        <taxon>Polyphaga</taxon>
        <taxon>Scarabaeiformia</taxon>
        <taxon>Scarabaeidae</taxon>
        <taxon>Rutelinae</taxon>
        <taxon>Popillia</taxon>
    </lineage>
</organism>
<dbReference type="Proteomes" id="UP001458880">
    <property type="component" value="Unassembled WGS sequence"/>
</dbReference>
<gene>
    <name evidence="1" type="ORF">QE152_g37953</name>
</gene>
<evidence type="ECO:0000313" key="1">
    <source>
        <dbReference type="EMBL" id="KAK9685544.1"/>
    </source>
</evidence>
<evidence type="ECO:0000313" key="2">
    <source>
        <dbReference type="Proteomes" id="UP001458880"/>
    </source>
</evidence>
<protein>
    <submittedName>
        <fullName evidence="1">Uncharacterized protein</fullName>
    </submittedName>
</protein>
<name>A0AAW1I8Q9_POPJA</name>
<dbReference type="AlphaFoldDB" id="A0AAW1I8Q9"/>